<sequence>MSDTNYDKIIEKENIGNVTLALLTNQDPLSARAPGIFTQLDLINIHKYINFALTLPTSSHDILSWFKISSSANFPLEISHLTNTIQLINSHAKTWDNVEQQVKQQAINLSLTSRNIVQTGNQIVDYINHMPIVQQIANSLDELSAEELRNIRYQNDDQQIATELLSILGFIKDDILNQADKTSKIKNIISDFRVHIIGGNLSNNQEFDSLLFKIKSIYMQLDSTDDTHTESNLIEKISALKHEVMILEKEYKHFVKLSFTGLAGGLIGLIITGGIFGSQAEKVRHRKNGLINQISELNEQINRDRFMKKTILDIQINLQKIEGHFKDARLAIDHLDYMWLVILTEINQSIETFSRIDNAENLLKFIARFKKIITAWVSVQIYADQLVELFDVQLTKSSQV</sequence>
<dbReference type="NCBIfam" id="NF033928">
    <property type="entry name" value="alph_xenorhab_A"/>
    <property type="match status" value="1"/>
</dbReference>
<organism evidence="2 3">
    <name type="scientific">Providencia stuartii</name>
    <dbReference type="NCBI Taxonomy" id="588"/>
    <lineage>
        <taxon>Bacteria</taxon>
        <taxon>Pseudomonadati</taxon>
        <taxon>Pseudomonadota</taxon>
        <taxon>Gammaproteobacteria</taxon>
        <taxon>Enterobacterales</taxon>
        <taxon>Morganellaceae</taxon>
        <taxon>Providencia</taxon>
    </lineage>
</organism>
<evidence type="ECO:0000313" key="2">
    <source>
        <dbReference type="EMBL" id="OHT23271.1"/>
    </source>
</evidence>
<keyword evidence="1" id="KW-0812">Transmembrane</keyword>
<dbReference type="SUPFAM" id="SSF58100">
    <property type="entry name" value="Bacterial hemolysins"/>
    <property type="match status" value="1"/>
</dbReference>
<dbReference type="Proteomes" id="UP000179588">
    <property type="component" value="Unassembled WGS sequence"/>
</dbReference>
<evidence type="ECO:0000256" key="1">
    <source>
        <dbReference type="SAM" id="Phobius"/>
    </source>
</evidence>
<evidence type="ECO:0000313" key="3">
    <source>
        <dbReference type="Proteomes" id="UP000179588"/>
    </source>
</evidence>
<dbReference type="RefSeq" id="WP_070929242.1">
    <property type="nucleotide sequence ID" value="NZ_VAUE01000016.1"/>
</dbReference>
<dbReference type="OrthoDB" id="6844944at2"/>
<dbReference type="AlphaFoldDB" id="A0A1S1HPD2"/>
<dbReference type="Gene3D" id="1.20.1170.10">
    <property type="match status" value="1"/>
</dbReference>
<feature type="transmembrane region" description="Helical" evidence="1">
    <location>
        <begin position="257"/>
        <end position="277"/>
    </location>
</feature>
<proteinExistence type="predicted"/>
<dbReference type="CDD" id="cd22657">
    <property type="entry name" value="ClyA_XaxA-like"/>
    <property type="match status" value="1"/>
</dbReference>
<gene>
    <name evidence="2" type="ORF">A3Q29_07575</name>
</gene>
<keyword evidence="3" id="KW-1185">Reference proteome</keyword>
<accession>A0A1S1HPD2</accession>
<protein>
    <submittedName>
        <fullName evidence="2">Toxin XaxA</fullName>
    </submittedName>
</protein>
<dbReference type="EMBL" id="LVIE01000190">
    <property type="protein sequence ID" value="OHT23271.1"/>
    <property type="molecule type" value="Genomic_DNA"/>
</dbReference>
<comment type="caution">
    <text evidence="2">The sequence shown here is derived from an EMBL/GenBank/DDBJ whole genome shotgun (WGS) entry which is preliminary data.</text>
</comment>
<reference evidence="2 3" key="1">
    <citation type="submission" date="2016-03" db="EMBL/GenBank/DDBJ databases">
        <title>Genome sequence of Providencia stuartii strain, isolated from the salivary glands of larval Lucilia sericata.</title>
        <authorList>
            <person name="Yuan Y."/>
            <person name="Zhang Y."/>
            <person name="Fu S."/>
            <person name="Crippen T.L."/>
            <person name="Visi D."/>
            <person name="Benbow M.E."/>
            <person name="Allen M."/>
            <person name="Tomberlin J.K."/>
            <person name="Sze S.-H."/>
            <person name="Tarone A.M."/>
        </authorList>
    </citation>
    <scope>NUCLEOTIDE SEQUENCE [LARGE SCALE GENOMIC DNA]</scope>
    <source>
        <strain evidence="2 3">Crippen</strain>
    </source>
</reference>
<keyword evidence="1" id="KW-0472">Membrane</keyword>
<keyword evidence="1" id="KW-1133">Transmembrane helix</keyword>
<name>A0A1S1HPD2_PROST</name>